<evidence type="ECO:0000256" key="6">
    <source>
        <dbReference type="ARBA" id="ARBA00023136"/>
    </source>
</evidence>
<dbReference type="AlphaFoldDB" id="A0AAT9LFB0"/>
<dbReference type="Pfam" id="PF03799">
    <property type="entry name" value="FtsQ_DivIB_C"/>
    <property type="match status" value="1"/>
</dbReference>
<evidence type="ECO:0000256" key="2">
    <source>
        <dbReference type="ARBA" id="ARBA00022475"/>
    </source>
</evidence>
<dbReference type="EMBL" id="CP062796">
    <property type="protein sequence ID" value="QUL98505.1"/>
    <property type="molecule type" value="Genomic_DNA"/>
</dbReference>
<dbReference type="InterPro" id="IPR013685">
    <property type="entry name" value="POTRA_FtsQ_type"/>
</dbReference>
<sequence length="259" mass="28964">MKWGGGTFGRLEKRAVRKTMRKQPGRTWTLVLLFVLLVGAFLFLRSPFFAVKHIEVYGNQKVTTEEIIARCGQKSVNIFAFDLDKARRSIEASPWIEKASCSRKLPDTIIVTVVERSPVAFIPIENKIYLVDQAGRVLGEDDGVPRKLVAFTGVTEKVVPGQFLDDSKYGWGFRVLSALGPLAKEKIAEVNMQEGECTLILDDGCKVLMGKERSDVQKLTLLLDSVLKTLSESGNIAEYIDLRFEKQAVKLRSPSGELR</sequence>
<evidence type="ECO:0000256" key="5">
    <source>
        <dbReference type="ARBA" id="ARBA00022989"/>
    </source>
</evidence>
<dbReference type="Gene3D" id="3.10.20.310">
    <property type="entry name" value="membrane protein fhac"/>
    <property type="match status" value="1"/>
</dbReference>
<evidence type="ECO:0000256" key="1">
    <source>
        <dbReference type="ARBA" id="ARBA00004370"/>
    </source>
</evidence>
<evidence type="ECO:0000256" key="7">
    <source>
        <dbReference type="ARBA" id="ARBA00023306"/>
    </source>
</evidence>
<proteinExistence type="predicted"/>
<keyword evidence="7" id="KW-0131">Cell cycle</keyword>
<reference evidence="9" key="1">
    <citation type="submission" date="2020-10" db="EMBL/GenBank/DDBJ databases">
        <authorList>
            <person name="Kadnikov V."/>
            <person name="Beletsky A.V."/>
            <person name="Mardanov A.V."/>
            <person name="Karnachuk O.V."/>
            <person name="Ravin N.V."/>
        </authorList>
    </citation>
    <scope>NUCLEOTIDE SEQUENCE</scope>
    <source>
        <strain evidence="9">Bu02</strain>
    </source>
</reference>
<dbReference type="PANTHER" id="PTHR37820">
    <property type="entry name" value="CELL DIVISION PROTEIN DIVIB"/>
    <property type="match status" value="1"/>
</dbReference>
<dbReference type="Pfam" id="PF08478">
    <property type="entry name" value="POTRA_1"/>
    <property type="match status" value="1"/>
</dbReference>
<dbReference type="GO" id="GO:0051301">
    <property type="term" value="P:cell division"/>
    <property type="evidence" value="ECO:0007669"/>
    <property type="project" value="UniProtKB-KW"/>
</dbReference>
<reference evidence="9" key="2">
    <citation type="journal article" date="2023" name="Biology">
        <title>Prokaryotic Life Associated with Coal-Fire Gas Vents Revealed by Metagenomics.</title>
        <authorList>
            <person name="Kadnikov V.V."/>
            <person name="Mardanov A.V."/>
            <person name="Beletsky A.V."/>
            <person name="Karnachuk O.V."/>
            <person name="Ravin N.V."/>
        </authorList>
    </citation>
    <scope>NUCLEOTIDE SEQUENCE</scope>
    <source>
        <strain evidence="9">Bu02</strain>
    </source>
</reference>
<evidence type="ECO:0000256" key="4">
    <source>
        <dbReference type="ARBA" id="ARBA00022692"/>
    </source>
</evidence>
<gene>
    <name evidence="9" type="ORF">IMF26_10980</name>
</gene>
<evidence type="ECO:0000256" key="3">
    <source>
        <dbReference type="ARBA" id="ARBA00022618"/>
    </source>
</evidence>
<dbReference type="KEGG" id="fcz:IMF26_10980"/>
<keyword evidence="6" id="KW-0472">Membrane</keyword>
<organism evidence="9">
    <name type="scientific">Candidatus Fermentithermobacillus carboniphilus</name>
    <dbReference type="NCBI Taxonomy" id="3085328"/>
    <lineage>
        <taxon>Bacteria</taxon>
        <taxon>Bacillati</taxon>
        <taxon>Bacillota</taxon>
        <taxon>Candidatus Fermentithermobacillia</taxon>
        <taxon>Candidatus Fermentithermobacillales</taxon>
        <taxon>Candidatus Fermentithermobacillaceae</taxon>
        <taxon>Candidatus Fermentithermobacillus</taxon>
    </lineage>
</organism>
<keyword evidence="5" id="KW-1133">Transmembrane helix</keyword>
<comment type="subcellular location">
    <subcellularLocation>
        <location evidence="1">Membrane</location>
    </subcellularLocation>
</comment>
<feature type="domain" description="POTRA" evidence="8">
    <location>
        <begin position="49"/>
        <end position="116"/>
    </location>
</feature>
<evidence type="ECO:0000313" key="9">
    <source>
        <dbReference type="EMBL" id="QUL98505.1"/>
    </source>
</evidence>
<evidence type="ECO:0000259" key="8">
    <source>
        <dbReference type="PROSITE" id="PS51779"/>
    </source>
</evidence>
<dbReference type="InterPro" id="IPR050487">
    <property type="entry name" value="FtsQ_DivIB"/>
</dbReference>
<dbReference type="GO" id="GO:0005886">
    <property type="term" value="C:plasma membrane"/>
    <property type="evidence" value="ECO:0007669"/>
    <property type="project" value="TreeGrafter"/>
</dbReference>
<accession>A0AAT9LFB0</accession>
<dbReference type="PANTHER" id="PTHR37820:SF1">
    <property type="entry name" value="CELL DIVISION PROTEIN FTSQ"/>
    <property type="match status" value="1"/>
</dbReference>
<name>A0AAT9LFB0_9FIRM</name>
<dbReference type="InterPro" id="IPR034746">
    <property type="entry name" value="POTRA"/>
</dbReference>
<dbReference type="InterPro" id="IPR005548">
    <property type="entry name" value="Cell_div_FtsQ/DivIB_C"/>
</dbReference>
<keyword evidence="3" id="KW-0132">Cell division</keyword>
<keyword evidence="2" id="KW-1003">Cell membrane</keyword>
<keyword evidence="4" id="KW-0812">Transmembrane</keyword>
<dbReference type="PROSITE" id="PS51779">
    <property type="entry name" value="POTRA"/>
    <property type="match status" value="1"/>
</dbReference>
<protein>
    <submittedName>
        <fullName evidence="9">FtsQ-type POTRA domain-containing protein</fullName>
    </submittedName>
</protein>